<dbReference type="SUPFAM" id="SSF51395">
    <property type="entry name" value="FMN-linked oxidoreductases"/>
    <property type="match status" value="1"/>
</dbReference>
<dbReference type="GO" id="GO:0016787">
    <property type="term" value="F:hydrolase activity"/>
    <property type="evidence" value="ECO:0007669"/>
    <property type="project" value="UniProtKB-KW"/>
</dbReference>
<comment type="caution">
    <text evidence="9">The sequence shown here is derived from an EMBL/GenBank/DDBJ whole genome shotgun (WGS) entry which is preliminary data.</text>
</comment>
<dbReference type="FunFam" id="3.20.20.70:FF:000029">
    <property type="entry name" value="L-lactate dehydrogenase"/>
    <property type="match status" value="1"/>
</dbReference>
<dbReference type="InterPro" id="IPR037396">
    <property type="entry name" value="FMN_HAD"/>
</dbReference>
<dbReference type="InterPro" id="IPR013785">
    <property type="entry name" value="Aldolase_TIM"/>
</dbReference>
<dbReference type="PROSITE" id="PS51349">
    <property type="entry name" value="FMN_HYDROXY_ACID_DH_2"/>
    <property type="match status" value="1"/>
</dbReference>
<feature type="domain" description="FMN hydroxy acid dehydrogenase" evidence="8">
    <location>
        <begin position="333"/>
        <end position="694"/>
    </location>
</feature>
<keyword evidence="4" id="KW-0288">FMN</keyword>
<evidence type="ECO:0000256" key="4">
    <source>
        <dbReference type="ARBA" id="ARBA00022643"/>
    </source>
</evidence>
<proteinExistence type="inferred from homology"/>
<dbReference type="InterPro" id="IPR000262">
    <property type="entry name" value="FMN-dep_DH"/>
</dbReference>
<comment type="similarity">
    <text evidence="7">Belongs to the FMN-dependent alpha-hydroxy acid dehydrogenase family.</text>
</comment>
<keyword evidence="6" id="KW-0560">Oxidoreductase</keyword>
<keyword evidence="3" id="KW-0285">Flavoprotein</keyword>
<dbReference type="PANTHER" id="PTHR10578:SF143">
    <property type="entry name" value="FMN-DEPENDENT ALPHA-HYDROXY ACID DEHYDROGENASE PB1A11.03"/>
    <property type="match status" value="1"/>
</dbReference>
<dbReference type="GO" id="GO:0016614">
    <property type="term" value="F:oxidoreductase activity, acting on CH-OH group of donors"/>
    <property type="evidence" value="ECO:0007669"/>
    <property type="project" value="UniProtKB-ARBA"/>
</dbReference>
<evidence type="ECO:0000256" key="1">
    <source>
        <dbReference type="ARBA" id="ARBA00001917"/>
    </source>
</evidence>
<dbReference type="InterPro" id="IPR029058">
    <property type="entry name" value="AB_hydrolase_fold"/>
</dbReference>
<dbReference type="FunFam" id="3.40.50.1820:FF:000089">
    <property type="entry name" value="Alpha/beta hydrolase"/>
    <property type="match status" value="1"/>
</dbReference>
<reference evidence="9 10" key="1">
    <citation type="submission" date="2019-06" db="EMBL/GenBank/DDBJ databases">
        <title>Sequencing the genomes of 1000 actinobacteria strains.</title>
        <authorList>
            <person name="Klenk H.-P."/>
        </authorList>
    </citation>
    <scope>NUCLEOTIDE SEQUENCE [LARGE SCALE GENOMIC DNA]</scope>
    <source>
        <strain evidence="9 10">DSM 45885</strain>
    </source>
</reference>
<evidence type="ECO:0000256" key="3">
    <source>
        <dbReference type="ARBA" id="ARBA00022630"/>
    </source>
</evidence>
<dbReference type="InterPro" id="IPR012133">
    <property type="entry name" value="Alpha-hydoxy_acid_DH_FMN"/>
</dbReference>
<accession>A0A561W2E1</accession>
<evidence type="ECO:0000313" key="10">
    <source>
        <dbReference type="Proteomes" id="UP000317685"/>
    </source>
</evidence>
<dbReference type="EMBL" id="VIWZ01000001">
    <property type="protein sequence ID" value="TWG18032.1"/>
    <property type="molecule type" value="Genomic_DNA"/>
</dbReference>
<dbReference type="AlphaFoldDB" id="A0A561W2E1"/>
<sequence>MAVHPEVAAYRAARAATGTPPLYTQTLAEARAADLAAIRAGTGAVEPVAEVRDERIPGPAGELALRVYRPAGSGPLPTLLYFFGGGWTLGSIDTADGICRRLANAVPCQVITVGYRLAPEHPFPAAVHDCHAATRWVAGHADLLGVDPDRLAVGGDSAGGNLAAAVTLLCRTDGPSLAAQLLVYPNTDQSGEPAGPSEDDDPTLFNSRSVAWYRTHYLADPAQARDPLASPLLADDLTGLPPALVVTAELDPLCAEGQRYAERLDAAGVPTRLAHYPGMVHGFFAMPGVFTDGRRAQASAAAFLRERFGLPSARDEVAEAPTGTRYAVGEPLLTDLPAVSLADYAERARTVLPPDVWDYVDGGSAAEVTVAANRDALDRVAVLPRVLRGVDTVDLGTRLLGRPYAMPVGVAPMAYQRLLHPDGELGLASAAGAAGIPYLASTLSSTPVEQVTAVGADVWFQLYWLRDRALVGDLLARVVAAGCRALVVTVDVPVLGRRPRDLRNAFRLPDDVVAANLPDGRDALAHSGAPGVSAIAAHTAASFAPALRWADLAWLRERVDLPLVVKGVLDPRDAVEAVRMGADAVVVSNHGGRQLDGAPASVTMLPEIIDAVGDRCQVLLDSGIRSGTDVLRALALGAAGVLLGRPMLWALAAGGERGARDALALLAVELTDALTLAGCADPAAAAELRTLGVD</sequence>
<comment type="similarity">
    <text evidence="2">Belongs to the 'GDXG' lipolytic enzyme family.</text>
</comment>
<dbReference type="CDD" id="cd02809">
    <property type="entry name" value="alpha_hydroxyacid_oxid_FMN"/>
    <property type="match status" value="1"/>
</dbReference>
<dbReference type="Pfam" id="PF01070">
    <property type="entry name" value="FMN_dh"/>
    <property type="match status" value="1"/>
</dbReference>
<dbReference type="InterPro" id="IPR013094">
    <property type="entry name" value="AB_hydrolase_3"/>
</dbReference>
<dbReference type="PANTHER" id="PTHR10578">
    <property type="entry name" value="S -2-HYDROXY-ACID OXIDASE-RELATED"/>
    <property type="match status" value="1"/>
</dbReference>
<evidence type="ECO:0000256" key="2">
    <source>
        <dbReference type="ARBA" id="ARBA00010515"/>
    </source>
</evidence>
<dbReference type="GO" id="GO:0016853">
    <property type="term" value="F:isomerase activity"/>
    <property type="evidence" value="ECO:0007669"/>
    <property type="project" value="UniProtKB-KW"/>
</dbReference>
<dbReference type="InterPro" id="IPR008259">
    <property type="entry name" value="FMN_hydac_DH_AS"/>
</dbReference>
<gene>
    <name evidence="9" type="ORF">FHU34_113375</name>
</gene>
<keyword evidence="5" id="KW-0378">Hydrolase</keyword>
<keyword evidence="10" id="KW-1185">Reference proteome</keyword>
<name>A0A561W2E1_9ACTN</name>
<keyword evidence="9" id="KW-0413">Isomerase</keyword>
<dbReference type="Proteomes" id="UP000317685">
    <property type="component" value="Unassembled WGS sequence"/>
</dbReference>
<dbReference type="PROSITE" id="PS00557">
    <property type="entry name" value="FMN_HYDROXY_ACID_DH_1"/>
    <property type="match status" value="1"/>
</dbReference>
<comment type="cofactor">
    <cofactor evidence="1">
        <name>FMN</name>
        <dbReference type="ChEBI" id="CHEBI:58210"/>
    </cofactor>
</comment>
<evidence type="ECO:0000313" key="9">
    <source>
        <dbReference type="EMBL" id="TWG18032.1"/>
    </source>
</evidence>
<evidence type="ECO:0000259" key="8">
    <source>
        <dbReference type="PROSITE" id="PS51349"/>
    </source>
</evidence>
<dbReference type="Pfam" id="PF07859">
    <property type="entry name" value="Abhydrolase_3"/>
    <property type="match status" value="1"/>
</dbReference>
<evidence type="ECO:0000256" key="7">
    <source>
        <dbReference type="ARBA" id="ARBA00024042"/>
    </source>
</evidence>
<evidence type="ECO:0000256" key="5">
    <source>
        <dbReference type="ARBA" id="ARBA00022801"/>
    </source>
</evidence>
<dbReference type="Gene3D" id="3.40.50.1820">
    <property type="entry name" value="alpha/beta hydrolase"/>
    <property type="match status" value="1"/>
</dbReference>
<protein>
    <submittedName>
        <fullName evidence="9">Isopentenyl diphosphate isomerase/L-lactate dehydrogenase-like FMN-dependent dehydrogenase</fullName>
    </submittedName>
</protein>
<organism evidence="9 10">
    <name type="scientific">Micromonospora taraxaci</name>
    <dbReference type="NCBI Taxonomy" id="1316803"/>
    <lineage>
        <taxon>Bacteria</taxon>
        <taxon>Bacillati</taxon>
        <taxon>Actinomycetota</taxon>
        <taxon>Actinomycetes</taxon>
        <taxon>Micromonosporales</taxon>
        <taxon>Micromonosporaceae</taxon>
        <taxon>Micromonospora</taxon>
    </lineage>
</organism>
<dbReference type="GO" id="GO:0010181">
    <property type="term" value="F:FMN binding"/>
    <property type="evidence" value="ECO:0007669"/>
    <property type="project" value="InterPro"/>
</dbReference>
<dbReference type="Gene3D" id="3.20.20.70">
    <property type="entry name" value="Aldolase class I"/>
    <property type="match status" value="1"/>
</dbReference>
<dbReference type="SUPFAM" id="SSF53474">
    <property type="entry name" value="alpha/beta-Hydrolases"/>
    <property type="match status" value="1"/>
</dbReference>
<evidence type="ECO:0000256" key="6">
    <source>
        <dbReference type="ARBA" id="ARBA00023002"/>
    </source>
</evidence>